<dbReference type="InterPro" id="IPR029063">
    <property type="entry name" value="SAM-dependent_MTases_sf"/>
</dbReference>
<evidence type="ECO:0000313" key="4">
    <source>
        <dbReference type="Proteomes" id="UP000015101"/>
    </source>
</evidence>
<dbReference type="Gene3D" id="3.40.50.150">
    <property type="entry name" value="Vaccinia Virus protein VP39"/>
    <property type="match status" value="1"/>
</dbReference>
<evidence type="ECO:0000313" key="3">
    <source>
        <dbReference type="EnsemblMetazoa" id="HelroP177828"/>
    </source>
</evidence>
<dbReference type="CDD" id="cd02440">
    <property type="entry name" value="AdoMet_MTases"/>
    <property type="match status" value="1"/>
</dbReference>
<organism evidence="3 4">
    <name type="scientific">Helobdella robusta</name>
    <name type="common">Californian leech</name>
    <dbReference type="NCBI Taxonomy" id="6412"/>
    <lineage>
        <taxon>Eukaryota</taxon>
        <taxon>Metazoa</taxon>
        <taxon>Spiralia</taxon>
        <taxon>Lophotrochozoa</taxon>
        <taxon>Annelida</taxon>
        <taxon>Clitellata</taxon>
        <taxon>Hirudinea</taxon>
        <taxon>Rhynchobdellida</taxon>
        <taxon>Glossiphoniidae</taxon>
        <taxon>Helobdella</taxon>
    </lineage>
</organism>
<dbReference type="InParanoid" id="T1FCC1"/>
<dbReference type="AlphaFoldDB" id="T1FCC1"/>
<keyword evidence="4" id="KW-1185">Reference proteome</keyword>
<name>T1FCC1_HELRO</name>
<dbReference type="EnsemblMetazoa" id="HelroT177828">
    <property type="protein sequence ID" value="HelroP177828"/>
    <property type="gene ID" value="HelroG177828"/>
</dbReference>
<dbReference type="KEGG" id="hro:HELRODRAFT_177828"/>
<dbReference type="SUPFAM" id="SSF53335">
    <property type="entry name" value="S-adenosyl-L-methionine-dependent methyltransferases"/>
    <property type="match status" value="1"/>
</dbReference>
<dbReference type="RefSeq" id="XP_009024221.1">
    <property type="nucleotide sequence ID" value="XM_009025973.1"/>
</dbReference>
<feature type="domain" description="Methyltransferase" evidence="1">
    <location>
        <begin position="45"/>
        <end position="147"/>
    </location>
</feature>
<reference evidence="3" key="3">
    <citation type="submission" date="2015-06" db="UniProtKB">
        <authorList>
            <consortium name="EnsemblMetazoa"/>
        </authorList>
    </citation>
    <scope>IDENTIFICATION</scope>
</reference>
<protein>
    <recommendedName>
        <fullName evidence="1">Methyltransferase domain-containing protein</fullName>
    </recommendedName>
</protein>
<evidence type="ECO:0000259" key="1">
    <source>
        <dbReference type="Pfam" id="PF13649"/>
    </source>
</evidence>
<dbReference type="HOGENOM" id="CLU_093975_0_0_1"/>
<dbReference type="EMBL" id="KB097304">
    <property type="protein sequence ID" value="ESN97765.1"/>
    <property type="molecule type" value="Genomic_DNA"/>
</dbReference>
<dbReference type="InterPro" id="IPR041698">
    <property type="entry name" value="Methyltransf_25"/>
</dbReference>
<evidence type="ECO:0000313" key="2">
    <source>
        <dbReference type="EMBL" id="ESN97765.1"/>
    </source>
</evidence>
<gene>
    <name evidence="3" type="primary">20206470</name>
    <name evidence="2" type="ORF">HELRODRAFT_177828</name>
</gene>
<dbReference type="Proteomes" id="UP000015101">
    <property type="component" value="Unassembled WGS sequence"/>
</dbReference>
<dbReference type="EMBL" id="AMQM01006202">
    <property type="status" value="NOT_ANNOTATED_CDS"/>
    <property type="molecule type" value="Genomic_DNA"/>
</dbReference>
<dbReference type="Pfam" id="PF13649">
    <property type="entry name" value="Methyltransf_25"/>
    <property type="match status" value="1"/>
</dbReference>
<reference evidence="2 4" key="2">
    <citation type="journal article" date="2013" name="Nature">
        <title>Insights into bilaterian evolution from three spiralian genomes.</title>
        <authorList>
            <person name="Simakov O."/>
            <person name="Marletaz F."/>
            <person name="Cho S.J."/>
            <person name="Edsinger-Gonzales E."/>
            <person name="Havlak P."/>
            <person name="Hellsten U."/>
            <person name="Kuo D.H."/>
            <person name="Larsson T."/>
            <person name="Lv J."/>
            <person name="Arendt D."/>
            <person name="Savage R."/>
            <person name="Osoegawa K."/>
            <person name="de Jong P."/>
            <person name="Grimwood J."/>
            <person name="Chapman J.A."/>
            <person name="Shapiro H."/>
            <person name="Aerts A."/>
            <person name="Otillar R.P."/>
            <person name="Terry A.Y."/>
            <person name="Boore J.L."/>
            <person name="Grigoriev I.V."/>
            <person name="Lindberg D.R."/>
            <person name="Seaver E.C."/>
            <person name="Weisblat D.A."/>
            <person name="Putnam N.H."/>
            <person name="Rokhsar D.S."/>
        </authorList>
    </citation>
    <scope>NUCLEOTIDE SEQUENCE</scope>
</reference>
<dbReference type="CTD" id="20206470"/>
<accession>T1FCC1</accession>
<reference evidence="4" key="1">
    <citation type="submission" date="2012-12" db="EMBL/GenBank/DDBJ databases">
        <authorList>
            <person name="Hellsten U."/>
            <person name="Grimwood J."/>
            <person name="Chapman J.A."/>
            <person name="Shapiro H."/>
            <person name="Aerts A."/>
            <person name="Otillar R.P."/>
            <person name="Terry A.Y."/>
            <person name="Boore J.L."/>
            <person name="Simakov O."/>
            <person name="Marletaz F."/>
            <person name="Cho S.-J."/>
            <person name="Edsinger-Gonzales E."/>
            <person name="Havlak P."/>
            <person name="Kuo D.-H."/>
            <person name="Larsson T."/>
            <person name="Lv J."/>
            <person name="Arendt D."/>
            <person name="Savage R."/>
            <person name="Osoegawa K."/>
            <person name="de Jong P."/>
            <person name="Lindberg D.R."/>
            <person name="Seaver E.C."/>
            <person name="Weisblat D.A."/>
            <person name="Putnam N.H."/>
            <person name="Grigoriev I.V."/>
            <person name="Rokhsar D.S."/>
        </authorList>
    </citation>
    <scope>NUCLEOTIDE SEQUENCE</scope>
</reference>
<sequence length="259" mass="29801">MYTNDVNVTYANALEEYRKVGDVISVYKKLFDEIDGNYLNGIEHVISIGPGPGTADILFLNKTAPNLMKFTAVEKDASCMEALKENIAKEFSTSVTVDLHLSVSQHWQGPREKADLVLMFHSLYYFNEEERKEIYKKCFNHWLKPNGKLFVLLHKDLYEATDTFCLNDILRETGRTPHIEAYTIKKELASLGYVVEKVYNYEYRQDLQALHDNVVSFIMIHANPPFEDEDVVRRAIKKLIEDGNKGYTSGNLFSVVQQL</sequence>
<proteinExistence type="predicted"/>
<dbReference type="GeneID" id="20206470"/>